<comment type="caution">
    <text evidence="1">The sequence shown here is derived from an EMBL/GenBank/DDBJ whole genome shotgun (WGS) entry which is preliminary data.</text>
</comment>
<sequence>MLMIRLLRFLREEYDDWDDEDEDDYFDFTMDDEPWDSVPWDSEFDDYFADAHEETQYGNFRRDLVGFARS</sequence>
<evidence type="ECO:0000313" key="1">
    <source>
        <dbReference type="EMBL" id="CAE7881821.1"/>
    </source>
</evidence>
<protein>
    <submittedName>
        <fullName evidence="1">DNAJB8 protein</fullName>
    </submittedName>
</protein>
<organism evidence="1 2">
    <name type="scientific">Symbiodinium necroappetens</name>
    <dbReference type="NCBI Taxonomy" id="1628268"/>
    <lineage>
        <taxon>Eukaryota</taxon>
        <taxon>Sar</taxon>
        <taxon>Alveolata</taxon>
        <taxon>Dinophyceae</taxon>
        <taxon>Suessiales</taxon>
        <taxon>Symbiodiniaceae</taxon>
        <taxon>Symbiodinium</taxon>
    </lineage>
</organism>
<reference evidence="1" key="1">
    <citation type="submission" date="2021-02" db="EMBL/GenBank/DDBJ databases">
        <authorList>
            <person name="Dougan E. K."/>
            <person name="Rhodes N."/>
            <person name="Thang M."/>
            <person name="Chan C."/>
        </authorList>
    </citation>
    <scope>NUCLEOTIDE SEQUENCE</scope>
</reference>
<gene>
    <name evidence="1" type="primary">DNAJB8</name>
    <name evidence="1" type="ORF">SNEC2469_LOCUS28979</name>
</gene>
<dbReference type="Proteomes" id="UP000601435">
    <property type="component" value="Unassembled WGS sequence"/>
</dbReference>
<evidence type="ECO:0000313" key="2">
    <source>
        <dbReference type="Proteomes" id="UP000601435"/>
    </source>
</evidence>
<dbReference type="EMBL" id="CAJNJA010064208">
    <property type="protein sequence ID" value="CAE7881821.1"/>
    <property type="molecule type" value="Genomic_DNA"/>
</dbReference>
<keyword evidence="2" id="KW-1185">Reference proteome</keyword>
<accession>A0A813AVL0</accession>
<name>A0A813AVL0_9DINO</name>
<dbReference type="AlphaFoldDB" id="A0A813AVL0"/>
<proteinExistence type="predicted"/>